<dbReference type="SUPFAM" id="SSF49899">
    <property type="entry name" value="Concanavalin A-like lectins/glucanases"/>
    <property type="match status" value="1"/>
</dbReference>
<evidence type="ECO:0008006" key="2">
    <source>
        <dbReference type="Google" id="ProtNLM"/>
    </source>
</evidence>
<sequence length="440" mass="47344">MDSSQRTRLIMEAANQFVARTKTVDSSLLTMQNQQRAAYAGAARFHTAAYYKGAPIVNPIPYDATSCPIDHSYTDGYASVTRQAQHESRANESGGAAICGDADYSTAPQFVYLQNQTTCNTILTSYNNNVSFPSGPNGPPASAGLTSAYWAQVVASSSGAEDKTSNPLLHPNRYVFPKNLAAMYFNANAFLQFSQDTVYSWPLTSLINTTGQDDFTIEFYIKPTGAGGSTQTIVYIGAPANADTYKLIANLISTGTSGGLNTKYTFQLQVSTSGIKQYGELLVDKWYHITIMRYSSRVYFYLNGERLIEIPVGAGIPNSTTPFTTNYLSGAESIATIGGKYNAGFSGLADGFDGYLTNFRWAKGVASYVLHLDATISVPDTFYVPGPPLKISSDPYVAVGLLAQSAATLLTNTKSPSVTLSLQDGHAINASYTAVTWIQV</sequence>
<dbReference type="Gene3D" id="2.60.120.200">
    <property type="match status" value="1"/>
</dbReference>
<dbReference type="EMBL" id="MN740732">
    <property type="protein sequence ID" value="QHS81267.1"/>
    <property type="molecule type" value="Genomic_DNA"/>
</dbReference>
<organism evidence="1">
    <name type="scientific">viral metagenome</name>
    <dbReference type="NCBI Taxonomy" id="1070528"/>
    <lineage>
        <taxon>unclassified sequences</taxon>
        <taxon>metagenomes</taxon>
        <taxon>organismal metagenomes</taxon>
    </lineage>
</organism>
<evidence type="ECO:0000313" key="1">
    <source>
        <dbReference type="EMBL" id="QHS81267.1"/>
    </source>
</evidence>
<accession>A0A6C0AN67</accession>
<protein>
    <recommendedName>
        <fullName evidence="2">Lectin/glucanase superfamily protein</fullName>
    </recommendedName>
</protein>
<proteinExistence type="predicted"/>
<reference evidence="1" key="1">
    <citation type="journal article" date="2020" name="Nature">
        <title>Giant virus diversity and host interactions through global metagenomics.</title>
        <authorList>
            <person name="Schulz F."/>
            <person name="Roux S."/>
            <person name="Paez-Espino D."/>
            <person name="Jungbluth S."/>
            <person name="Walsh D.A."/>
            <person name="Denef V.J."/>
            <person name="McMahon K.D."/>
            <person name="Konstantinidis K.T."/>
            <person name="Eloe-Fadrosh E.A."/>
            <person name="Kyrpides N.C."/>
            <person name="Woyke T."/>
        </authorList>
    </citation>
    <scope>NUCLEOTIDE SEQUENCE</scope>
    <source>
        <strain evidence="1">GVMAG-S-1101161-73</strain>
    </source>
</reference>
<dbReference type="Pfam" id="PF13385">
    <property type="entry name" value="Laminin_G_3"/>
    <property type="match status" value="1"/>
</dbReference>
<name>A0A6C0AN67_9ZZZZ</name>
<dbReference type="AlphaFoldDB" id="A0A6C0AN67"/>
<dbReference type="InterPro" id="IPR013320">
    <property type="entry name" value="ConA-like_dom_sf"/>
</dbReference>